<dbReference type="EMBL" id="DNZF01000079">
    <property type="protein sequence ID" value="HBK53007.1"/>
    <property type="molecule type" value="Genomic_DNA"/>
</dbReference>
<proteinExistence type="predicted"/>
<dbReference type="Pfam" id="PF12675">
    <property type="entry name" value="DUF3795"/>
    <property type="match status" value="1"/>
</dbReference>
<evidence type="ECO:0000313" key="1">
    <source>
        <dbReference type="EMBL" id="HBK53007.1"/>
    </source>
</evidence>
<evidence type="ECO:0000313" key="2">
    <source>
        <dbReference type="Proteomes" id="UP000263273"/>
    </source>
</evidence>
<dbReference type="AlphaFoldDB" id="A0A354YXQ8"/>
<dbReference type="Proteomes" id="UP000263273">
    <property type="component" value="Unassembled WGS sequence"/>
</dbReference>
<organism evidence="1 2">
    <name type="scientific">Syntrophomonas wolfei</name>
    <dbReference type="NCBI Taxonomy" id="863"/>
    <lineage>
        <taxon>Bacteria</taxon>
        <taxon>Bacillati</taxon>
        <taxon>Bacillota</taxon>
        <taxon>Clostridia</taxon>
        <taxon>Eubacteriales</taxon>
        <taxon>Syntrophomonadaceae</taxon>
        <taxon>Syntrophomonas</taxon>
    </lineage>
</organism>
<sequence length="104" mass="11694">MFLWRCLKMLSPCGVNCSGCKDFGKSCAGCRAIAGKVYWAKFAGSDVCPMYDCCINEKGLEHCGHCKKLPCQIYYATQDPSTTNQEHIDNIKQRVKLLKEMMSI</sequence>
<protein>
    <recommendedName>
        <fullName evidence="3">DUF3795 domain-containing protein</fullName>
    </recommendedName>
</protein>
<dbReference type="InterPro" id="IPR024227">
    <property type="entry name" value="DUF3795"/>
</dbReference>
<evidence type="ECO:0008006" key="3">
    <source>
        <dbReference type="Google" id="ProtNLM"/>
    </source>
</evidence>
<name>A0A354YXQ8_9FIRM</name>
<reference evidence="1 2" key="1">
    <citation type="journal article" date="2018" name="Nat. Biotechnol.">
        <title>A standardized bacterial taxonomy based on genome phylogeny substantially revises the tree of life.</title>
        <authorList>
            <person name="Parks D.H."/>
            <person name="Chuvochina M."/>
            <person name="Waite D.W."/>
            <person name="Rinke C."/>
            <person name="Skarshewski A."/>
            <person name="Chaumeil P.A."/>
            <person name="Hugenholtz P."/>
        </authorList>
    </citation>
    <scope>NUCLEOTIDE SEQUENCE [LARGE SCALE GENOMIC DNA]</scope>
    <source>
        <strain evidence="1">UBA10948</strain>
    </source>
</reference>
<accession>A0A354YXQ8</accession>
<gene>
    <name evidence="1" type="ORF">DDZ44_03600</name>
</gene>
<comment type="caution">
    <text evidence="1">The sequence shown here is derived from an EMBL/GenBank/DDBJ whole genome shotgun (WGS) entry which is preliminary data.</text>
</comment>